<dbReference type="AlphaFoldDB" id="A0AAN7TP76"/>
<feature type="compositionally biased region" description="Low complexity" evidence="1">
    <location>
        <begin position="26"/>
        <end position="39"/>
    </location>
</feature>
<accession>A0AAN7TP76</accession>
<evidence type="ECO:0000256" key="1">
    <source>
        <dbReference type="SAM" id="MobiDB-lite"/>
    </source>
</evidence>
<feature type="region of interest" description="Disordered" evidence="1">
    <location>
        <begin position="21"/>
        <end position="121"/>
    </location>
</feature>
<reference evidence="2" key="1">
    <citation type="submission" date="2023-08" db="EMBL/GenBank/DDBJ databases">
        <title>Black Yeasts Isolated from many extreme environments.</title>
        <authorList>
            <person name="Coleine C."/>
            <person name="Stajich J.E."/>
            <person name="Selbmann L."/>
        </authorList>
    </citation>
    <scope>NUCLEOTIDE SEQUENCE</scope>
    <source>
        <strain evidence="2">CCFEE 5401</strain>
    </source>
</reference>
<organism evidence="2 3">
    <name type="scientific">Meristemomyces frigidus</name>
    <dbReference type="NCBI Taxonomy" id="1508187"/>
    <lineage>
        <taxon>Eukaryota</taxon>
        <taxon>Fungi</taxon>
        <taxon>Dikarya</taxon>
        <taxon>Ascomycota</taxon>
        <taxon>Pezizomycotina</taxon>
        <taxon>Dothideomycetes</taxon>
        <taxon>Dothideomycetidae</taxon>
        <taxon>Mycosphaerellales</taxon>
        <taxon>Teratosphaeriaceae</taxon>
        <taxon>Meristemomyces</taxon>
    </lineage>
</organism>
<proteinExistence type="predicted"/>
<name>A0AAN7TP76_9PEZI</name>
<gene>
    <name evidence="2" type="ORF">LTR62_005759</name>
</gene>
<protein>
    <submittedName>
        <fullName evidence="2">Uncharacterized protein</fullName>
    </submittedName>
</protein>
<feature type="compositionally biased region" description="Basic and acidic residues" evidence="1">
    <location>
        <begin position="58"/>
        <end position="84"/>
    </location>
</feature>
<comment type="caution">
    <text evidence="2">The sequence shown here is derived from an EMBL/GenBank/DDBJ whole genome shotgun (WGS) entry which is preliminary data.</text>
</comment>
<sequence length="121" mass="13275">MSTVPETSLAYEKVPGFCGRLDTNWIRRPQGRPIGPRQPSSIGLGIGGRQPEPGALAGDRRESGTQTREEVVRAQDEGRRRTNEDGQVVTITDDPQRSVGEDGKHEDEDDQQHARGDSLAQ</sequence>
<evidence type="ECO:0000313" key="3">
    <source>
        <dbReference type="Proteomes" id="UP001310890"/>
    </source>
</evidence>
<feature type="compositionally biased region" description="Basic and acidic residues" evidence="1">
    <location>
        <begin position="94"/>
        <end position="121"/>
    </location>
</feature>
<dbReference type="Proteomes" id="UP001310890">
    <property type="component" value="Unassembled WGS sequence"/>
</dbReference>
<dbReference type="EMBL" id="JAVRRL010000048">
    <property type="protein sequence ID" value="KAK5110566.1"/>
    <property type="molecule type" value="Genomic_DNA"/>
</dbReference>
<evidence type="ECO:0000313" key="2">
    <source>
        <dbReference type="EMBL" id="KAK5110566.1"/>
    </source>
</evidence>